<comment type="caution">
    <text evidence="2">The sequence shown here is derived from an EMBL/GenBank/DDBJ whole genome shotgun (WGS) entry which is preliminary data.</text>
</comment>
<keyword evidence="3" id="KW-1185">Reference proteome</keyword>
<sequence>MSRKLHHAVKLAWSSSNMTMSERGMKTGLRGDDLLPHPGQDLFALGQGQAQAGQVGEAVGPGDLHNVGAVLRPIGPDTHQSHDPSYDGATSAGNRGKA</sequence>
<name>A0ABT9EEB4_9PROT</name>
<feature type="non-terminal residue" evidence="2">
    <location>
        <position position="98"/>
    </location>
</feature>
<dbReference type="EMBL" id="JAUTWS010000335">
    <property type="protein sequence ID" value="MDO9714544.1"/>
    <property type="molecule type" value="Genomic_DNA"/>
</dbReference>
<proteinExistence type="predicted"/>
<feature type="region of interest" description="Disordered" evidence="1">
    <location>
        <begin position="53"/>
        <end position="98"/>
    </location>
</feature>
<reference evidence="2 3" key="1">
    <citation type="submission" date="2023-08" db="EMBL/GenBank/DDBJ databases">
        <title>The draft genome sequence of Paracraurococcus sp. LOR1-02.</title>
        <authorList>
            <person name="Kingkaew E."/>
            <person name="Tanasupawat S."/>
        </authorList>
    </citation>
    <scope>NUCLEOTIDE SEQUENCE [LARGE SCALE GENOMIC DNA]</scope>
    <source>
        <strain evidence="2 3">LOR1-02</strain>
    </source>
</reference>
<accession>A0ABT9EEB4</accession>
<evidence type="ECO:0000313" key="3">
    <source>
        <dbReference type="Proteomes" id="UP001243009"/>
    </source>
</evidence>
<feature type="compositionally biased region" description="Low complexity" evidence="1">
    <location>
        <begin position="53"/>
        <end position="62"/>
    </location>
</feature>
<organism evidence="2 3">
    <name type="scientific">Paracraurococcus lichenis</name>
    <dbReference type="NCBI Taxonomy" id="3064888"/>
    <lineage>
        <taxon>Bacteria</taxon>
        <taxon>Pseudomonadati</taxon>
        <taxon>Pseudomonadota</taxon>
        <taxon>Alphaproteobacteria</taxon>
        <taxon>Acetobacterales</taxon>
        <taxon>Roseomonadaceae</taxon>
        <taxon>Paracraurococcus</taxon>
    </lineage>
</organism>
<evidence type="ECO:0000256" key="1">
    <source>
        <dbReference type="SAM" id="MobiDB-lite"/>
    </source>
</evidence>
<evidence type="ECO:0000313" key="2">
    <source>
        <dbReference type="EMBL" id="MDO9714544.1"/>
    </source>
</evidence>
<protein>
    <submittedName>
        <fullName evidence="2">Uncharacterized protein</fullName>
    </submittedName>
</protein>
<dbReference type="Proteomes" id="UP001243009">
    <property type="component" value="Unassembled WGS sequence"/>
</dbReference>
<gene>
    <name evidence="2" type="ORF">Q7A36_40075</name>
</gene>
<dbReference type="RefSeq" id="WP_305109371.1">
    <property type="nucleotide sequence ID" value="NZ_JAUTWS010000335.1"/>
</dbReference>